<dbReference type="EMBL" id="CP015017">
    <property type="protein sequence ID" value="APC02161.1"/>
    <property type="molecule type" value="Genomic_DNA"/>
</dbReference>
<protein>
    <submittedName>
        <fullName evidence="1">Uncharacterized protein</fullName>
    </submittedName>
</protein>
<name>A0AAC9IUB2_9BURK</name>
<proteinExistence type="predicted"/>
<evidence type="ECO:0000313" key="1">
    <source>
        <dbReference type="EMBL" id="APC02161.1"/>
    </source>
</evidence>
<gene>
    <name evidence="1" type="ORF">AOC25_11300</name>
</gene>
<organism evidence="1 2">
    <name type="scientific">Polynucleobacter asymbioticus</name>
    <dbReference type="NCBI Taxonomy" id="576611"/>
    <lineage>
        <taxon>Bacteria</taxon>
        <taxon>Pseudomonadati</taxon>
        <taxon>Pseudomonadota</taxon>
        <taxon>Betaproteobacteria</taxon>
        <taxon>Burkholderiales</taxon>
        <taxon>Burkholderiaceae</taxon>
        <taxon>Polynucleobacter</taxon>
    </lineage>
</organism>
<evidence type="ECO:0000313" key="2">
    <source>
        <dbReference type="Proteomes" id="UP000182060"/>
    </source>
</evidence>
<sequence length="124" mass="14727">MTTKFCSNCCNLFIARPQSPDQEFCSDGPCQKERRKRWRQKKMEGDSDYRLNQSRAQRAWLDRNPDYWREYRKNKGVKRGSKPIRDQINVEQPLSGLYQIRFIPNNRAAKSDAWIVEITPVDSI</sequence>
<dbReference type="AlphaFoldDB" id="A0AAC9IUB2"/>
<dbReference type="Proteomes" id="UP000182060">
    <property type="component" value="Chromosome"/>
</dbReference>
<reference evidence="1" key="1">
    <citation type="journal article" date="2017" name="Appl. Environ. Microbiol.">
        <title>Microdiversification of a pelagic Polynucleobacter species is mainly driven by acquisition of genomic islands from a partially interspecific gene pool.</title>
        <authorList>
            <person name="Hoetzinger M."/>
            <person name="Hahn M.W."/>
            <person name="Jezberova J."/>
            <person name="Schmidt J."/>
            <person name="Koll U."/>
        </authorList>
    </citation>
    <scope>NUCLEOTIDE SEQUENCE</scope>
    <source>
        <strain evidence="1">MWH-RechtKol4</strain>
    </source>
</reference>
<accession>A0AAC9IUB2</accession>